<reference evidence="4" key="1">
    <citation type="journal article" date="2019" name="Science">
        <title>Mutation of a bHLH transcription factor allowed almond domestication.</title>
        <authorList>
            <person name="Sanchez-Perez R."/>
            <person name="Pavan S."/>
            <person name="Mazzeo R."/>
            <person name="Moldovan C."/>
            <person name="Aiese Cigliano R."/>
            <person name="Del Cueto J."/>
            <person name="Ricciardi F."/>
            <person name="Lotti C."/>
            <person name="Ricciardi L."/>
            <person name="Dicenta F."/>
            <person name="Lopez-Marques R.L."/>
            <person name="Lindberg Moller B."/>
        </authorList>
    </citation>
    <scope>NUCLEOTIDE SEQUENCE</scope>
</reference>
<feature type="transmembrane region" description="Helical" evidence="2">
    <location>
        <begin position="152"/>
        <end position="170"/>
    </location>
</feature>
<feature type="domain" description="DUF4220" evidence="3">
    <location>
        <begin position="58"/>
        <end position="406"/>
    </location>
</feature>
<dbReference type="AlphaFoldDB" id="A0A4Y1R441"/>
<feature type="transmembrane region" description="Helical" evidence="2">
    <location>
        <begin position="342"/>
        <end position="363"/>
    </location>
</feature>
<sequence length="692" mass="80019">MKTLNLHPHTEEEGDDADFPRKSEQTMELVGNRRNGGILIAFGNKRKYSTSKWLRLLWLAYLSADWVATVSLSLLSSNLSSTNHKMNTADADDQDQILTAFWAPFLLLHLGGPDTITAYSLEDNELWWRHLLVLLVQVSLAVYVFLRAWAGQALNLLTIPVFVAGIIKFAERTWVLRCASSRHFRDSMFRRPDPGPDYARYMDELRSKKHEGFEVDIERVDEAPTIGDFSFTAPSIFPNTANLQHADVFFNIFKKLFADLILSIHDILKSKSFFQNRSYYEAFKVIEIELGFMYDLFYTKAVLYSLNGAILRFTSSVSIISVSVAFLVMIEKQDYSARSIIITYMLLAGAIILDLYAVILFLLSDWAVLWFCKHKTAAHLLYPVISHMSLAENKRWSNEITQYNLILICCEDKPAKYRFLQKVPGICRKLKKSVEVPRELKELIFLQLLKKSTCAPNSEGYKELRDRRVEWVLQNENCIEKLGWSIGEEFDLSVLLWHIATQLCYYSDRDQDKYPNSVSDPNCEASKLLSEYMLYLLVKRPSMLPNGIGQIRFKDTCAEATEFFKQRKCQRSEQDRACKKLREVNSDEILPAEVKGDESKSVLFDACKLANDLESLETKEYWENQKKWQLISHVWVEMLSYAASHCRWNHHAVQLRRGGELLTHVWLLMAHLGLTEQLQTFELQKAIVLNVR</sequence>
<name>A0A4Y1R441_PRUDU</name>
<dbReference type="Pfam" id="PF04578">
    <property type="entry name" value="DUF594"/>
    <property type="match status" value="1"/>
</dbReference>
<evidence type="ECO:0000256" key="1">
    <source>
        <dbReference type="SAM" id="MobiDB-lite"/>
    </source>
</evidence>
<proteinExistence type="predicted"/>
<accession>A0A4Y1R441</accession>
<organism evidence="4">
    <name type="scientific">Prunus dulcis</name>
    <name type="common">Almond</name>
    <name type="synonym">Amygdalus dulcis</name>
    <dbReference type="NCBI Taxonomy" id="3755"/>
    <lineage>
        <taxon>Eukaryota</taxon>
        <taxon>Viridiplantae</taxon>
        <taxon>Streptophyta</taxon>
        <taxon>Embryophyta</taxon>
        <taxon>Tracheophyta</taxon>
        <taxon>Spermatophyta</taxon>
        <taxon>Magnoliopsida</taxon>
        <taxon>eudicotyledons</taxon>
        <taxon>Gunneridae</taxon>
        <taxon>Pentapetalae</taxon>
        <taxon>rosids</taxon>
        <taxon>fabids</taxon>
        <taxon>Rosales</taxon>
        <taxon>Rosaceae</taxon>
        <taxon>Amygdaloideae</taxon>
        <taxon>Amygdaleae</taxon>
        <taxon>Prunus</taxon>
    </lineage>
</organism>
<evidence type="ECO:0000313" key="4">
    <source>
        <dbReference type="EMBL" id="BBG98796.1"/>
    </source>
</evidence>
<dbReference type="Pfam" id="PF13968">
    <property type="entry name" value="DUF4220"/>
    <property type="match status" value="1"/>
</dbReference>
<keyword evidence="2" id="KW-1133">Transmembrane helix</keyword>
<feature type="transmembrane region" description="Helical" evidence="2">
    <location>
        <begin position="56"/>
        <end position="77"/>
    </location>
</feature>
<feature type="transmembrane region" description="Helical" evidence="2">
    <location>
        <begin position="97"/>
        <end position="119"/>
    </location>
</feature>
<evidence type="ECO:0000256" key="2">
    <source>
        <dbReference type="SAM" id="Phobius"/>
    </source>
</evidence>
<dbReference type="EMBL" id="AP019299">
    <property type="protein sequence ID" value="BBG98796.1"/>
    <property type="molecule type" value="Genomic_DNA"/>
</dbReference>
<feature type="transmembrane region" description="Helical" evidence="2">
    <location>
        <begin position="126"/>
        <end position="146"/>
    </location>
</feature>
<keyword evidence="2" id="KW-0812">Transmembrane</keyword>
<dbReference type="InterPro" id="IPR025315">
    <property type="entry name" value="DUF4220"/>
</dbReference>
<gene>
    <name evidence="4" type="ORF">Prudu_008288</name>
</gene>
<dbReference type="PANTHER" id="PTHR31325">
    <property type="entry name" value="OS01G0798800 PROTEIN-RELATED"/>
    <property type="match status" value="1"/>
</dbReference>
<evidence type="ECO:0000259" key="3">
    <source>
        <dbReference type="Pfam" id="PF13968"/>
    </source>
</evidence>
<feature type="transmembrane region" description="Helical" evidence="2">
    <location>
        <begin position="309"/>
        <end position="330"/>
    </location>
</feature>
<dbReference type="InterPro" id="IPR007658">
    <property type="entry name" value="DUF594"/>
</dbReference>
<keyword evidence="2" id="KW-0472">Membrane</keyword>
<protein>
    <recommendedName>
        <fullName evidence="3">DUF4220 domain-containing protein</fullName>
    </recommendedName>
</protein>
<feature type="region of interest" description="Disordered" evidence="1">
    <location>
        <begin position="1"/>
        <end position="21"/>
    </location>
</feature>